<feature type="region of interest" description="Disordered" evidence="1">
    <location>
        <begin position="103"/>
        <end position="126"/>
    </location>
</feature>
<keyword evidence="3" id="KW-1185">Reference proteome</keyword>
<protein>
    <submittedName>
        <fullName evidence="2">Methyltransferase</fullName>
        <ecNumber evidence="2">2.1.1.222</ecNumber>
        <ecNumber evidence="2">2.1.1.64</ecNumber>
    </submittedName>
</protein>
<dbReference type="GO" id="GO:0102208">
    <property type="term" value="F:2-polyprenyl-6-hydroxyphenol methylase activity"/>
    <property type="evidence" value="ECO:0007669"/>
    <property type="project" value="UniProtKB-EC"/>
</dbReference>
<dbReference type="EC" id="2.1.1.222" evidence="2"/>
<name>A0A086YYF9_9BIFI</name>
<dbReference type="InterPro" id="IPR029063">
    <property type="entry name" value="SAM-dependent_MTases_sf"/>
</dbReference>
<keyword evidence="2" id="KW-0808">Transferase</keyword>
<evidence type="ECO:0000313" key="3">
    <source>
        <dbReference type="Proteomes" id="UP000029015"/>
    </source>
</evidence>
<dbReference type="AlphaFoldDB" id="A0A086YYF9"/>
<gene>
    <name evidence="2" type="ORF">BACT_0139</name>
</gene>
<dbReference type="STRING" id="1437605.AB656_06530"/>
<dbReference type="EMBL" id="JGYK01000002">
    <property type="protein sequence ID" value="KFI39309.1"/>
    <property type="molecule type" value="Genomic_DNA"/>
</dbReference>
<dbReference type="Proteomes" id="UP000029015">
    <property type="component" value="Unassembled WGS sequence"/>
</dbReference>
<dbReference type="PATRIC" id="fig|1437605.7.peg.1338"/>
<reference evidence="2 3" key="1">
    <citation type="submission" date="2014-03" db="EMBL/GenBank/DDBJ databases">
        <title>Genomics of Bifidobacteria.</title>
        <authorList>
            <person name="Ventura M."/>
            <person name="Milani C."/>
            <person name="Lugli G.A."/>
        </authorList>
    </citation>
    <scope>NUCLEOTIDE SEQUENCE [LARGE SCALE GENOMIC DNA]</scope>
    <source>
        <strain evidence="2 3">DSM 22766</strain>
    </source>
</reference>
<comment type="caution">
    <text evidence="2">The sequence shown here is derived from an EMBL/GenBank/DDBJ whole genome shotgun (WGS) entry which is preliminary data.</text>
</comment>
<evidence type="ECO:0000256" key="1">
    <source>
        <dbReference type="SAM" id="MobiDB-lite"/>
    </source>
</evidence>
<dbReference type="CDD" id="cd02440">
    <property type="entry name" value="AdoMet_MTases"/>
    <property type="match status" value="1"/>
</dbReference>
<dbReference type="KEGG" id="bact:AB656_06530"/>
<evidence type="ECO:0000313" key="2">
    <source>
        <dbReference type="EMBL" id="KFI39309.1"/>
    </source>
</evidence>
<dbReference type="PANTHER" id="PTHR42912">
    <property type="entry name" value="METHYLTRANSFERASE"/>
    <property type="match status" value="1"/>
</dbReference>
<dbReference type="InterPro" id="IPR050508">
    <property type="entry name" value="Methyltransf_Superfamily"/>
</dbReference>
<organism evidence="2 3">
    <name type="scientific">Bifidobacterium actinocoloniiforme DSM 22766</name>
    <dbReference type="NCBI Taxonomy" id="1437605"/>
    <lineage>
        <taxon>Bacteria</taxon>
        <taxon>Bacillati</taxon>
        <taxon>Actinomycetota</taxon>
        <taxon>Actinomycetes</taxon>
        <taxon>Bifidobacteriales</taxon>
        <taxon>Bifidobacteriaceae</taxon>
        <taxon>Bifidobacterium</taxon>
    </lineage>
</organism>
<keyword evidence="2" id="KW-0489">Methyltransferase</keyword>
<sequence length="266" mass="28787">MINVFNHFYADYDEWLDTAPGALADQVQTRALLELLEPKTGQSILEVGCGTGNFTGKLAQAGCKVSGVDIALNMLDQARRKLAERKQSADLRLLDITRLASPENETAAPANSAPDTPSDLYDASAEHTPLPDWSAGSFDSAFSMACFEFLPNPAAAYRAMRRLVKPGGSIVIGTIQHGAPWANLYESPVCQGTAYEYARFLTADQLISLDPSHFTGRRDCLFIPPSLPDAAYTLAEESRRQDRASHTNPATPGGFTCVRFVASAVN</sequence>
<accession>A0A086YYF9</accession>
<dbReference type="GO" id="GO:0032259">
    <property type="term" value="P:methylation"/>
    <property type="evidence" value="ECO:0007669"/>
    <property type="project" value="UniProtKB-KW"/>
</dbReference>
<dbReference type="RefSeq" id="WP_033504178.1">
    <property type="nucleotide sequence ID" value="NZ_CP011786.1"/>
</dbReference>
<dbReference type="OrthoDB" id="9808140at2"/>
<dbReference type="EC" id="2.1.1.64" evidence="2"/>
<dbReference type="Gene3D" id="3.40.50.150">
    <property type="entry name" value="Vaccinia Virus protein VP39"/>
    <property type="match status" value="1"/>
</dbReference>
<dbReference type="Pfam" id="PF13489">
    <property type="entry name" value="Methyltransf_23"/>
    <property type="match status" value="1"/>
</dbReference>
<dbReference type="eggNOG" id="COG2226">
    <property type="taxonomic scope" value="Bacteria"/>
</dbReference>
<dbReference type="GO" id="GO:0061542">
    <property type="term" value="F:3-demethylubiquinol 3-O-methyltransferase activity"/>
    <property type="evidence" value="ECO:0007669"/>
    <property type="project" value="UniProtKB-EC"/>
</dbReference>
<proteinExistence type="predicted"/>
<dbReference type="SUPFAM" id="SSF53335">
    <property type="entry name" value="S-adenosyl-L-methionine-dependent methyltransferases"/>
    <property type="match status" value="1"/>
</dbReference>